<organism evidence="5 6">
    <name type="scientific">Sinanodonta woodiana</name>
    <name type="common">Chinese pond mussel</name>
    <name type="synonym">Anodonta woodiana</name>
    <dbReference type="NCBI Taxonomy" id="1069815"/>
    <lineage>
        <taxon>Eukaryota</taxon>
        <taxon>Metazoa</taxon>
        <taxon>Spiralia</taxon>
        <taxon>Lophotrochozoa</taxon>
        <taxon>Mollusca</taxon>
        <taxon>Bivalvia</taxon>
        <taxon>Autobranchia</taxon>
        <taxon>Heteroconchia</taxon>
        <taxon>Palaeoheterodonta</taxon>
        <taxon>Unionida</taxon>
        <taxon>Unionoidea</taxon>
        <taxon>Unionidae</taxon>
        <taxon>Unioninae</taxon>
        <taxon>Sinanodonta</taxon>
    </lineage>
</organism>
<dbReference type="Pfam" id="PF00612">
    <property type="entry name" value="IQ"/>
    <property type="match status" value="4"/>
</dbReference>
<dbReference type="PROSITE" id="PS50096">
    <property type="entry name" value="IQ"/>
    <property type="match status" value="4"/>
</dbReference>
<keyword evidence="1" id="KW-0433">Leucine-rich repeat</keyword>
<feature type="region of interest" description="Disordered" evidence="4">
    <location>
        <begin position="386"/>
        <end position="571"/>
    </location>
</feature>
<dbReference type="InterPro" id="IPR050836">
    <property type="entry name" value="SDS22/Internalin_LRR"/>
</dbReference>
<feature type="non-terminal residue" evidence="5">
    <location>
        <position position="1413"/>
    </location>
</feature>
<dbReference type="EMBL" id="JBJQND010000017">
    <property type="protein sequence ID" value="KAL3842586.1"/>
    <property type="molecule type" value="Genomic_DNA"/>
</dbReference>
<feature type="compositionally biased region" description="Polar residues" evidence="4">
    <location>
        <begin position="552"/>
        <end position="571"/>
    </location>
</feature>
<keyword evidence="2" id="KW-0677">Repeat</keyword>
<dbReference type="InterPro" id="IPR027417">
    <property type="entry name" value="P-loop_NTPase"/>
</dbReference>
<sequence length="1413" mass="165289">MSMPPAGILGVMDEETLIEAEIAQQLEYINLDEDEDFRDIDAENNGKADGNDAELQYIPQEVHDYIHRLQEQTSKFEMDLEECDELLQNTVTKSDNLALLSHEDHTFMERLAGESGMDIEQYKKKFLEDLETEVYLPMNEDEDLFTMELSGVEAENETSHREAISTNSSPVLMSLTQAEDADVTENKELLPLDTNHAQFRKDFKKVLKYKMEEIDRKHREHEERLQREFSSRRKEEEVREMRIQEERNLRLQQREKEEMIQTAQRMLVQRKLEEEEKERNEELKLTLKQIEKETVELEIQTRREKAELVQIREEVAKKDEEKRNSSALLIQRMFKGYRVRKTHASVLIEKQKERRRQRKQDQQREIEELEKKVEEEIKIQEELKRQKLKEEREKEEESKRKEREDKQRLEEERKKQKQLEKQQKEEEKQRKKEAEQMRKQEEKRLKEEEKRRLEEEKRQKEEEEVRKKEVKRLKEEEERRMKEKMRKEREKQEEERKIKEEEERKIKKEEESKRQEEKKKQEERKRNEEEEKKQREKTQDKSDLAVTGPEHSFSQQNNLQSTLLKVSDSPQQNVPETLQQKLLESSPHKYPESSSQCLESLLQISLESPPHSSQEPSVPITSESLSKKIVETKTSVLSSQKERKTSSISVDILTEPFETQRLNWMKNCISWSRVSNEPWKLKPATSKKPLRRPSSAKKLPLLSESVITAAARAESLRQVTTVQLQDLPGHNISPLGQCWGLKYLAVTNSALVAIEGLQQCKQLQYINFTNNRIEYLDLKDLGNLQYLNVSWNQLTTLHGLDNCTNLRLLDANHNKISRIGGLESLRRLHTLLLSHNQLINTKGLEESPTIQVLDFSDNHLQNVDSLDKLCLLLKLDVSRNSLVQVPLLQNQVLLQELLLEDNSITSLETISTMWIPLLHTFHLGQNGISEVHQIRHCLMLKDLSLKNNQLSDHQGILEGIIPCIYLENINLEENPVLEDISKSDLMDQLAKLLPRLQSLNGASLQSSEGKSPLKPRNSFEAMCLTQIKTYRDLLHHLQTELRMAQEKERDLSVFCDLYFKYCDKTFHLAVEHRFAHEYGEIPIPMPTAPTGPKTKHPKSARTKIPLKEDTYMTPKEMFEKALQSSTKPSKTSQIVNVNQGENEQSVVHNGMINGDDNETIVCVQVPVKSETSLHNDVQVSANVVKKQLLNHSESGQVQAAIKIQSMWRGYITRKEIDVHTRLWLAAIKIQAYWRGYCVRKRYERLKEDQDIYPRMDPSVLKRLNDAATKIQAVWRGYSLRSRLHAALEYAHFDDDDDLDFQEVNLDEFVALNKDLLTDDWKPPDTPQLPANYPILKKPPTGRPNSNQRVPLLNIGENSSQPSQPRRAWRNADSPMSDLLNLQERFPHPPSSTLSGMETIRTGLSRKEEKLSEE</sequence>
<evidence type="ECO:0000256" key="3">
    <source>
        <dbReference type="SAM" id="Coils"/>
    </source>
</evidence>
<dbReference type="Gene3D" id="1.20.5.190">
    <property type="match status" value="2"/>
</dbReference>
<accession>A0ABD3TZL4</accession>
<keyword evidence="3" id="KW-0175">Coiled coil</keyword>
<evidence type="ECO:0000256" key="4">
    <source>
        <dbReference type="SAM" id="MobiDB-lite"/>
    </source>
</evidence>
<dbReference type="SUPFAM" id="SSF52540">
    <property type="entry name" value="P-loop containing nucleoside triphosphate hydrolases"/>
    <property type="match status" value="1"/>
</dbReference>
<feature type="compositionally biased region" description="Basic and acidic residues" evidence="4">
    <location>
        <begin position="386"/>
        <end position="543"/>
    </location>
</feature>
<name>A0ABD3TZL4_SINWO</name>
<comment type="caution">
    <text evidence="5">The sequence shown here is derived from an EMBL/GenBank/DDBJ whole genome shotgun (WGS) entry which is preliminary data.</text>
</comment>
<evidence type="ECO:0000256" key="1">
    <source>
        <dbReference type="ARBA" id="ARBA00022614"/>
    </source>
</evidence>
<dbReference type="PROSITE" id="PS51450">
    <property type="entry name" value="LRR"/>
    <property type="match status" value="5"/>
</dbReference>
<dbReference type="InterPro" id="IPR001611">
    <property type="entry name" value="Leu-rich_rpt"/>
</dbReference>
<evidence type="ECO:0008006" key="7">
    <source>
        <dbReference type="Google" id="ProtNLM"/>
    </source>
</evidence>
<gene>
    <name evidence="5" type="ORF">ACJMK2_020580</name>
</gene>
<dbReference type="InterPro" id="IPR000048">
    <property type="entry name" value="IQ_motif_EF-hand-BS"/>
</dbReference>
<dbReference type="SMART" id="SM00015">
    <property type="entry name" value="IQ"/>
    <property type="match status" value="4"/>
</dbReference>
<dbReference type="Proteomes" id="UP001634394">
    <property type="component" value="Unassembled WGS sequence"/>
</dbReference>
<keyword evidence="6" id="KW-1185">Reference proteome</keyword>
<evidence type="ECO:0000313" key="6">
    <source>
        <dbReference type="Proteomes" id="UP001634394"/>
    </source>
</evidence>
<dbReference type="Gene3D" id="3.80.10.10">
    <property type="entry name" value="Ribonuclease Inhibitor"/>
    <property type="match status" value="2"/>
</dbReference>
<dbReference type="CDD" id="cd23767">
    <property type="entry name" value="IQCD"/>
    <property type="match status" value="4"/>
</dbReference>
<dbReference type="SMART" id="SM00365">
    <property type="entry name" value="LRR_SD22"/>
    <property type="match status" value="5"/>
</dbReference>
<feature type="coiled-coil region" evidence="3">
    <location>
        <begin position="204"/>
        <end position="321"/>
    </location>
</feature>
<feature type="compositionally biased region" description="Basic and acidic residues" evidence="4">
    <location>
        <begin position="1404"/>
        <end position="1413"/>
    </location>
</feature>
<reference evidence="5 6" key="1">
    <citation type="submission" date="2024-11" db="EMBL/GenBank/DDBJ databases">
        <title>Chromosome-level genome assembly of the freshwater bivalve Anodonta woodiana.</title>
        <authorList>
            <person name="Chen X."/>
        </authorList>
    </citation>
    <scope>NUCLEOTIDE SEQUENCE [LARGE SCALE GENOMIC DNA]</scope>
    <source>
        <strain evidence="5">MN2024</strain>
        <tissue evidence="5">Gills</tissue>
    </source>
</reference>
<evidence type="ECO:0000313" key="5">
    <source>
        <dbReference type="EMBL" id="KAL3842586.1"/>
    </source>
</evidence>
<evidence type="ECO:0000256" key="2">
    <source>
        <dbReference type="ARBA" id="ARBA00022737"/>
    </source>
</evidence>
<dbReference type="SUPFAM" id="SSF52058">
    <property type="entry name" value="L domain-like"/>
    <property type="match status" value="1"/>
</dbReference>
<proteinExistence type="predicted"/>
<feature type="region of interest" description="Disordered" evidence="4">
    <location>
        <begin position="1322"/>
        <end position="1413"/>
    </location>
</feature>
<dbReference type="PANTHER" id="PTHR46652:SF7">
    <property type="entry name" value="LEUCINE-RICH REPEAT AND IQ DOMAIN-CONTAINING PROTEIN 1"/>
    <property type="match status" value="1"/>
</dbReference>
<dbReference type="InterPro" id="IPR032675">
    <property type="entry name" value="LRR_dom_sf"/>
</dbReference>
<protein>
    <recommendedName>
        <fullName evidence="7">Leucine-rich repeat and IQ domain-containing protein 1</fullName>
    </recommendedName>
</protein>
<dbReference type="PANTHER" id="PTHR46652">
    <property type="entry name" value="LEUCINE-RICH REPEAT AND IQ DOMAIN-CONTAINING PROTEIN 1-RELATED"/>
    <property type="match status" value="1"/>
</dbReference>